<protein>
    <submittedName>
        <fullName evidence="1">Peptidase S24 domain-containing protein</fullName>
    </submittedName>
</protein>
<sequence length="236" mass="26967">MGLKPDPIIILTLIEENAADSVPQLTKPERETREQTQGKKREREMRRWGLLAKEALTQTLTFARFFCLFHVTNHYLWSPTLVFGPSMLPTLNLTGDVILAEYVSHRVGRLGPGDIVFVRSPVDPNKIVTKRIVGVEGDRVTYFKPRNGDSCHTVVVPKGHVWIQGDNLYASRDSRQFGPVPYGLIEGKAFFRFFNGIQRRSFMLVKEVQHGLHDRPVVCGHLIALDHWDNERCNSY</sequence>
<dbReference type="EMBL" id="CM039172">
    <property type="protein sequence ID" value="KAH9779490.1"/>
    <property type="molecule type" value="Genomic_DNA"/>
</dbReference>
<dbReference type="Proteomes" id="UP000829398">
    <property type="component" value="Chromosome 3"/>
</dbReference>
<accession>A0ACB8M1L4</accession>
<evidence type="ECO:0000313" key="1">
    <source>
        <dbReference type="EMBL" id="KAH9779490.1"/>
    </source>
</evidence>
<evidence type="ECO:0000313" key="2">
    <source>
        <dbReference type="Proteomes" id="UP000829398"/>
    </source>
</evidence>
<reference evidence="2" key="1">
    <citation type="journal article" date="2023" name="Hortic. Res.">
        <title>A chromosome-level phased genome enabling allele-level studies in sweet orange: a case study on citrus Huanglongbing tolerance.</title>
        <authorList>
            <person name="Wu B."/>
            <person name="Yu Q."/>
            <person name="Deng Z."/>
            <person name="Duan Y."/>
            <person name="Luo F."/>
            <person name="Gmitter F. Jr."/>
        </authorList>
    </citation>
    <scope>NUCLEOTIDE SEQUENCE [LARGE SCALE GENOMIC DNA]</scope>
    <source>
        <strain evidence="2">cv. Valencia</strain>
    </source>
</reference>
<comment type="caution">
    <text evidence="1">The sequence shown here is derived from an EMBL/GenBank/DDBJ whole genome shotgun (WGS) entry which is preliminary data.</text>
</comment>
<organism evidence="1 2">
    <name type="scientific">Citrus sinensis</name>
    <name type="common">Sweet orange</name>
    <name type="synonym">Citrus aurantium var. sinensis</name>
    <dbReference type="NCBI Taxonomy" id="2711"/>
    <lineage>
        <taxon>Eukaryota</taxon>
        <taxon>Viridiplantae</taxon>
        <taxon>Streptophyta</taxon>
        <taxon>Embryophyta</taxon>
        <taxon>Tracheophyta</taxon>
        <taxon>Spermatophyta</taxon>
        <taxon>Magnoliopsida</taxon>
        <taxon>eudicotyledons</taxon>
        <taxon>Gunneridae</taxon>
        <taxon>Pentapetalae</taxon>
        <taxon>rosids</taxon>
        <taxon>malvids</taxon>
        <taxon>Sapindales</taxon>
        <taxon>Rutaceae</taxon>
        <taxon>Aurantioideae</taxon>
        <taxon>Citrus</taxon>
    </lineage>
</organism>
<proteinExistence type="predicted"/>
<name>A0ACB8M1L4_CITSI</name>
<gene>
    <name evidence="1" type="ORF">KPL71_007722</name>
</gene>
<keyword evidence="2" id="KW-1185">Reference proteome</keyword>